<dbReference type="Proteomes" id="UP000887159">
    <property type="component" value="Unassembled WGS sequence"/>
</dbReference>
<dbReference type="Gene3D" id="3.30.420.10">
    <property type="entry name" value="Ribonuclease H-like superfamily/Ribonuclease H"/>
    <property type="match status" value="1"/>
</dbReference>
<dbReference type="EMBL" id="BMAU01021354">
    <property type="protein sequence ID" value="GFY19827.1"/>
    <property type="molecule type" value="Genomic_DNA"/>
</dbReference>
<evidence type="ECO:0000313" key="1">
    <source>
        <dbReference type="EMBL" id="GFY19827.1"/>
    </source>
</evidence>
<protein>
    <submittedName>
        <fullName evidence="1">HTH_Tnp_Tc3_2 domain-containing protein</fullName>
    </submittedName>
</protein>
<dbReference type="InterPro" id="IPR036397">
    <property type="entry name" value="RNaseH_sf"/>
</dbReference>
<dbReference type="AlphaFoldDB" id="A0A8X6T2A8"/>
<comment type="caution">
    <text evidence="1">The sequence shown here is derived from an EMBL/GenBank/DDBJ whole genome shotgun (WGS) entry which is preliminary data.</text>
</comment>
<sequence length="136" mass="15539">MSVNNAFKKSQWCQARAHWRIKWASFVYSDKSRFCLGASDSKVLVRKRLGEHLQPKHLRPRYNGPTPGVRVWEKLPVSAGELSGLYPKDTDCKFVRQSGNSTYSTVIHEPHSRKSFLTGYPSSSHRCFNATCSTEF</sequence>
<accession>A0A8X6T2A8</accession>
<gene>
    <name evidence="1" type="primary">AVEN_134150_1</name>
    <name evidence="1" type="ORF">TNCV_2145201</name>
</gene>
<name>A0A8X6T2A8_TRICX</name>
<keyword evidence="2" id="KW-1185">Reference proteome</keyword>
<reference evidence="1" key="1">
    <citation type="submission" date="2020-08" db="EMBL/GenBank/DDBJ databases">
        <title>Multicomponent nature underlies the extraordinary mechanical properties of spider dragline silk.</title>
        <authorList>
            <person name="Kono N."/>
            <person name="Nakamura H."/>
            <person name="Mori M."/>
            <person name="Yoshida Y."/>
            <person name="Ohtoshi R."/>
            <person name="Malay A.D."/>
            <person name="Moran D.A.P."/>
            <person name="Tomita M."/>
            <person name="Numata K."/>
            <person name="Arakawa K."/>
        </authorList>
    </citation>
    <scope>NUCLEOTIDE SEQUENCE</scope>
</reference>
<dbReference type="GO" id="GO:0003676">
    <property type="term" value="F:nucleic acid binding"/>
    <property type="evidence" value="ECO:0007669"/>
    <property type="project" value="InterPro"/>
</dbReference>
<proteinExistence type="predicted"/>
<evidence type="ECO:0000313" key="2">
    <source>
        <dbReference type="Proteomes" id="UP000887159"/>
    </source>
</evidence>
<organism evidence="1 2">
    <name type="scientific">Trichonephila clavipes</name>
    <name type="common">Golden silk orbweaver</name>
    <name type="synonym">Nephila clavipes</name>
    <dbReference type="NCBI Taxonomy" id="2585209"/>
    <lineage>
        <taxon>Eukaryota</taxon>
        <taxon>Metazoa</taxon>
        <taxon>Ecdysozoa</taxon>
        <taxon>Arthropoda</taxon>
        <taxon>Chelicerata</taxon>
        <taxon>Arachnida</taxon>
        <taxon>Araneae</taxon>
        <taxon>Araneomorphae</taxon>
        <taxon>Entelegynae</taxon>
        <taxon>Araneoidea</taxon>
        <taxon>Nephilidae</taxon>
        <taxon>Trichonephila</taxon>
    </lineage>
</organism>